<comment type="caution">
    <text evidence="1">The sequence shown here is derived from an EMBL/GenBank/DDBJ whole genome shotgun (WGS) entry which is preliminary data.</text>
</comment>
<accession>A0ABW7DJR3</accession>
<dbReference type="EMBL" id="JBIEKR010000001">
    <property type="protein sequence ID" value="MFG6271611.1"/>
    <property type="molecule type" value="Genomic_DNA"/>
</dbReference>
<name>A0ABW7DJR3_9FIRM</name>
<evidence type="ECO:0000313" key="2">
    <source>
        <dbReference type="Proteomes" id="UP001605989"/>
    </source>
</evidence>
<dbReference type="Proteomes" id="UP001605989">
    <property type="component" value="Unassembled WGS sequence"/>
</dbReference>
<evidence type="ECO:0000313" key="1">
    <source>
        <dbReference type="EMBL" id="MFG6271611.1"/>
    </source>
</evidence>
<sequence length="71" mass="7788">MTTNAQKIMALAHFESALAAGGKHFQLRLIDDNTVELTDLEGGAMKNINIALDNVPAMLYDILRQGGDWIM</sequence>
<dbReference type="RefSeq" id="WP_113855884.1">
    <property type="nucleotide sequence ID" value="NZ_CP011940.1"/>
</dbReference>
<organism evidence="1 2">
    <name type="scientific">Megasphaera hexanoica</name>
    <dbReference type="NCBI Taxonomy" id="1675036"/>
    <lineage>
        <taxon>Bacteria</taxon>
        <taxon>Bacillati</taxon>
        <taxon>Bacillota</taxon>
        <taxon>Negativicutes</taxon>
        <taxon>Veillonellales</taxon>
        <taxon>Veillonellaceae</taxon>
        <taxon>Megasphaera</taxon>
    </lineage>
</organism>
<gene>
    <name evidence="1" type="ORF">ACGTZG_00225</name>
</gene>
<protein>
    <submittedName>
        <fullName evidence="1">Uncharacterized protein</fullName>
    </submittedName>
</protein>
<reference evidence="1 2" key="1">
    <citation type="submission" date="2024-10" db="EMBL/GenBank/DDBJ databases">
        <authorList>
            <person name="Sang B.-I."/>
            <person name="Prabhaharan D."/>
        </authorList>
    </citation>
    <scope>NUCLEOTIDE SEQUENCE [LARGE SCALE GENOMIC DNA]</scope>
    <source>
        <strain evidence="1 2">MH</strain>
    </source>
</reference>
<proteinExistence type="predicted"/>
<keyword evidence="2" id="KW-1185">Reference proteome</keyword>